<evidence type="ECO:0000256" key="1">
    <source>
        <dbReference type="SAM" id="Phobius"/>
    </source>
</evidence>
<keyword evidence="1" id="KW-1133">Transmembrane helix</keyword>
<sequence length="249" mass="28604">MESNELLDRFFKGSLTAEEKLMLEELIRSDAEFREEFELQQATREAVIRNKHKELKAFLGGVEEEITGSQKIRKIHPNSYLWKIAAGVALLVAATVLIFNFTGTPSAAPATDSFLSYYTAYPNVVSPITRGEELNPEDLEKAAFVAYESKNYSLSDSLFTKILSYQTDYVQFYKGISKFELGQYDSAIQYFDNYLYSDGTQLRDQAKWYMALSYLVKGDTLRGKEEMIRLRKSSGYKMDEVERILLEIE</sequence>
<accession>A0A1I7E8B5</accession>
<dbReference type="OrthoDB" id="663481at2"/>
<proteinExistence type="predicted"/>
<dbReference type="Proteomes" id="UP000199673">
    <property type="component" value="Unassembled WGS sequence"/>
</dbReference>
<keyword evidence="1" id="KW-0472">Membrane</keyword>
<evidence type="ECO:0008006" key="4">
    <source>
        <dbReference type="Google" id="ProtNLM"/>
    </source>
</evidence>
<reference evidence="3" key="1">
    <citation type="submission" date="2016-10" db="EMBL/GenBank/DDBJ databases">
        <authorList>
            <person name="Varghese N."/>
            <person name="Submissions S."/>
        </authorList>
    </citation>
    <scope>NUCLEOTIDE SEQUENCE [LARGE SCALE GENOMIC DNA]</scope>
    <source>
        <strain evidence="3">DSM 23445</strain>
    </source>
</reference>
<evidence type="ECO:0000313" key="2">
    <source>
        <dbReference type="EMBL" id="SFU20125.1"/>
    </source>
</evidence>
<evidence type="ECO:0000313" key="3">
    <source>
        <dbReference type="Proteomes" id="UP000199673"/>
    </source>
</evidence>
<feature type="transmembrane region" description="Helical" evidence="1">
    <location>
        <begin position="80"/>
        <end position="101"/>
    </location>
</feature>
<dbReference type="InterPro" id="IPR011990">
    <property type="entry name" value="TPR-like_helical_dom_sf"/>
</dbReference>
<dbReference type="EMBL" id="FPBF01000012">
    <property type="protein sequence ID" value="SFU20125.1"/>
    <property type="molecule type" value="Genomic_DNA"/>
</dbReference>
<keyword evidence="3" id="KW-1185">Reference proteome</keyword>
<keyword evidence="1" id="KW-0812">Transmembrane</keyword>
<protein>
    <recommendedName>
        <fullName evidence="4">Tetratricopeptide repeat-containing protein</fullName>
    </recommendedName>
</protein>
<dbReference type="Gene3D" id="1.25.40.10">
    <property type="entry name" value="Tetratricopeptide repeat domain"/>
    <property type="match status" value="1"/>
</dbReference>
<dbReference type="RefSeq" id="WP_091698358.1">
    <property type="nucleotide sequence ID" value="NZ_FPBF01000012.1"/>
</dbReference>
<dbReference type="STRING" id="305507.SAMN04489724_0245"/>
<name>A0A1I7E8B5_9BACT</name>
<gene>
    <name evidence="2" type="ORF">SAMN04489724_0245</name>
</gene>
<dbReference type="SUPFAM" id="SSF48452">
    <property type="entry name" value="TPR-like"/>
    <property type="match status" value="1"/>
</dbReference>
<dbReference type="AlphaFoldDB" id="A0A1I7E8B5"/>
<organism evidence="2 3">
    <name type="scientific">Algoriphagus locisalis</name>
    <dbReference type="NCBI Taxonomy" id="305507"/>
    <lineage>
        <taxon>Bacteria</taxon>
        <taxon>Pseudomonadati</taxon>
        <taxon>Bacteroidota</taxon>
        <taxon>Cytophagia</taxon>
        <taxon>Cytophagales</taxon>
        <taxon>Cyclobacteriaceae</taxon>
        <taxon>Algoriphagus</taxon>
    </lineage>
</organism>